<comment type="caution">
    <text evidence="1">The sequence shown here is derived from an EMBL/GenBank/DDBJ whole genome shotgun (WGS) entry which is preliminary data.</text>
</comment>
<dbReference type="EMBL" id="JAVLET010000004">
    <property type="protein sequence ID" value="KAL0471084.1"/>
    <property type="molecule type" value="Genomic_DNA"/>
</dbReference>
<keyword evidence="2" id="KW-1185">Reference proteome</keyword>
<evidence type="ECO:0000313" key="1">
    <source>
        <dbReference type="EMBL" id="KAL0471084.1"/>
    </source>
</evidence>
<evidence type="ECO:0000313" key="2">
    <source>
        <dbReference type="Proteomes" id="UP001451303"/>
    </source>
</evidence>
<protein>
    <submittedName>
        <fullName evidence="1">Uncharacterized protein</fullName>
    </submittedName>
</protein>
<reference evidence="1 2" key="1">
    <citation type="submission" date="2023-09" db="EMBL/GenBank/DDBJ databases">
        <title>Multi-omics analysis of a traditional fermented food reveals byproduct-associated fungal strains for waste-to-food upcycling.</title>
        <authorList>
            <consortium name="Lawrence Berkeley National Laboratory"/>
            <person name="Rekdal V.M."/>
            <person name="Villalobos-Escobedo J.M."/>
            <person name="Rodriguez-Valeron N."/>
            <person name="Garcia M.O."/>
            <person name="Vasquez D.P."/>
            <person name="Damayanti I."/>
            <person name="Sorensen P.M."/>
            <person name="Baidoo E.E."/>
            <person name="De Carvalho A.C."/>
            <person name="Riley R."/>
            <person name="Lipzen A."/>
            <person name="He G."/>
            <person name="Yan M."/>
            <person name="Haridas S."/>
            <person name="Daum C."/>
            <person name="Yoshinaga Y."/>
            <person name="Ng V."/>
            <person name="Grigoriev I.V."/>
            <person name="Munk R."/>
            <person name="Nuraida L."/>
            <person name="Wijaya C.H."/>
            <person name="Morales P.-C."/>
            <person name="Keasling J.D."/>
        </authorList>
    </citation>
    <scope>NUCLEOTIDE SEQUENCE [LARGE SCALE GENOMIC DNA]</scope>
    <source>
        <strain evidence="1 2">FGSC 2613</strain>
    </source>
</reference>
<dbReference type="Proteomes" id="UP001451303">
    <property type="component" value="Unassembled WGS sequence"/>
</dbReference>
<proteinExistence type="predicted"/>
<name>A0ABR3DEJ1_NEUIN</name>
<gene>
    <name evidence="1" type="ORF">QR685DRAFT_525419</name>
</gene>
<accession>A0ABR3DEJ1</accession>
<sequence length="140" mass="14159">MSHSPLTGNGPMAVSPHAAAAMSAVNGYTMTAEDPSVASAGPAANYFYTSYAMFPPPPHHPAATGTHAAWGAPGQFVAAHHPAQFGMAPHSAVAAQQQQQQIGSVGPHPGSVVGNGVGQVTPDHMDVGAYQFEVEAGAFD</sequence>
<organism evidence="1 2">
    <name type="scientific">Neurospora intermedia</name>
    <dbReference type="NCBI Taxonomy" id="5142"/>
    <lineage>
        <taxon>Eukaryota</taxon>
        <taxon>Fungi</taxon>
        <taxon>Dikarya</taxon>
        <taxon>Ascomycota</taxon>
        <taxon>Pezizomycotina</taxon>
        <taxon>Sordariomycetes</taxon>
        <taxon>Sordariomycetidae</taxon>
        <taxon>Sordariales</taxon>
        <taxon>Sordariaceae</taxon>
        <taxon>Neurospora</taxon>
    </lineage>
</organism>